<keyword evidence="1" id="KW-0436">Ligase</keyword>
<dbReference type="PANTHER" id="PTHR43585">
    <property type="entry name" value="FUMIPYRROLE BIOSYNTHESIS PROTEIN C"/>
    <property type="match status" value="1"/>
</dbReference>
<evidence type="ECO:0000256" key="2">
    <source>
        <dbReference type="ARBA" id="ARBA00022741"/>
    </source>
</evidence>
<keyword evidence="2 4" id="KW-0547">Nucleotide-binding</keyword>
<dbReference type="AlphaFoldDB" id="A0A117PXX6"/>
<evidence type="ECO:0000256" key="1">
    <source>
        <dbReference type="ARBA" id="ARBA00022598"/>
    </source>
</evidence>
<keyword evidence="7" id="KW-1185">Reference proteome</keyword>
<evidence type="ECO:0000313" key="6">
    <source>
        <dbReference type="EMBL" id="KUM98060.1"/>
    </source>
</evidence>
<evidence type="ECO:0000256" key="4">
    <source>
        <dbReference type="PROSITE-ProRule" id="PRU00409"/>
    </source>
</evidence>
<feature type="domain" description="ATP-grasp" evidence="5">
    <location>
        <begin position="109"/>
        <end position="308"/>
    </location>
</feature>
<dbReference type="PANTHER" id="PTHR43585:SF2">
    <property type="entry name" value="ATP-GRASP ENZYME FSQD"/>
    <property type="match status" value="1"/>
</dbReference>
<sequence>MLIVVFDKGAATAADLSVGLGDVAHLVFAVPRSDFTEAVLPTLGELGLVVELSEDEECDAEALRALSPSGIVTFSESRLRLTAAIAQRLGLPFHSPSTALALTDKHRQRSVLNAAGVSPVRTALVREPRDWEDAWATVGLPAVVKPVHGEGSRNTFFVRSTDDAVRIQDEMTVAGELVAPLVVEEFLRGRPSSPYGDYVSVESVSAPNGVTHIAVTGKFPLEHPFRERGQFWPSALTPEEETTVRQLTDKALTALGIERGITHTEIKLTPDGPRVIEVNGRLGGNIQDLSVRAGAGNPVRAGGLLALNAPTGLTTAQPDRVCFQYIYLAPAVPCRMTAARGLAEVRRVPGVVRYLAHVRPGDVLPGGIGTQRVADLRGEAPDHKAMFEVLDTALGLLEYDFQQQDGSTFTLRRSLPGSGA</sequence>
<reference evidence="6 7" key="1">
    <citation type="submission" date="2015-10" db="EMBL/GenBank/DDBJ databases">
        <title>Draft genome sequence of Streptomyces yokosukanensis DSM 40224, type strain for the species Streptomyces yokosukanensis.</title>
        <authorList>
            <person name="Ruckert C."/>
            <person name="Winkler A."/>
            <person name="Kalinowski J."/>
            <person name="Kampfer P."/>
            <person name="Glaeser S."/>
        </authorList>
    </citation>
    <scope>NUCLEOTIDE SEQUENCE [LARGE SCALE GENOMIC DNA]</scope>
    <source>
        <strain evidence="6 7">DSM 40224</strain>
    </source>
</reference>
<accession>A0A117PXX6</accession>
<dbReference type="Gene3D" id="3.30.470.20">
    <property type="entry name" value="ATP-grasp fold, B domain"/>
    <property type="match status" value="1"/>
</dbReference>
<evidence type="ECO:0000313" key="7">
    <source>
        <dbReference type="Proteomes" id="UP000053127"/>
    </source>
</evidence>
<dbReference type="SUPFAM" id="SSF56059">
    <property type="entry name" value="Glutathione synthetase ATP-binding domain-like"/>
    <property type="match status" value="1"/>
</dbReference>
<dbReference type="STRING" id="67386.AQI95_41465"/>
<dbReference type="InterPro" id="IPR052032">
    <property type="entry name" value="ATP-dep_AA_Ligase"/>
</dbReference>
<name>A0A117PXX6_9ACTN</name>
<dbReference type="Pfam" id="PF13535">
    <property type="entry name" value="ATP-grasp_4"/>
    <property type="match status" value="1"/>
</dbReference>
<dbReference type="EMBL" id="LMWN01000079">
    <property type="protein sequence ID" value="KUM98060.1"/>
    <property type="molecule type" value="Genomic_DNA"/>
</dbReference>
<organism evidence="6 7">
    <name type="scientific">Streptomyces yokosukanensis</name>
    <dbReference type="NCBI Taxonomy" id="67386"/>
    <lineage>
        <taxon>Bacteria</taxon>
        <taxon>Bacillati</taxon>
        <taxon>Actinomycetota</taxon>
        <taxon>Actinomycetes</taxon>
        <taxon>Kitasatosporales</taxon>
        <taxon>Streptomycetaceae</taxon>
        <taxon>Streptomyces</taxon>
    </lineage>
</organism>
<gene>
    <name evidence="6" type="ORF">AQI95_41465</name>
</gene>
<dbReference type="GO" id="GO:0046872">
    <property type="term" value="F:metal ion binding"/>
    <property type="evidence" value="ECO:0007669"/>
    <property type="project" value="InterPro"/>
</dbReference>
<evidence type="ECO:0000259" key="5">
    <source>
        <dbReference type="PROSITE" id="PS50975"/>
    </source>
</evidence>
<proteinExistence type="predicted"/>
<keyword evidence="3 4" id="KW-0067">ATP-binding</keyword>
<evidence type="ECO:0000256" key="3">
    <source>
        <dbReference type="ARBA" id="ARBA00022840"/>
    </source>
</evidence>
<dbReference type="GO" id="GO:0005524">
    <property type="term" value="F:ATP binding"/>
    <property type="evidence" value="ECO:0007669"/>
    <property type="project" value="UniProtKB-UniRule"/>
</dbReference>
<dbReference type="Proteomes" id="UP000053127">
    <property type="component" value="Unassembled WGS sequence"/>
</dbReference>
<protein>
    <recommendedName>
        <fullName evidence="5">ATP-grasp domain-containing protein</fullName>
    </recommendedName>
</protein>
<dbReference type="GO" id="GO:0016874">
    <property type="term" value="F:ligase activity"/>
    <property type="evidence" value="ECO:0007669"/>
    <property type="project" value="UniProtKB-KW"/>
</dbReference>
<dbReference type="InterPro" id="IPR011761">
    <property type="entry name" value="ATP-grasp"/>
</dbReference>
<comment type="caution">
    <text evidence="6">The sequence shown here is derived from an EMBL/GenBank/DDBJ whole genome shotgun (WGS) entry which is preliminary data.</text>
</comment>
<dbReference type="PROSITE" id="PS50975">
    <property type="entry name" value="ATP_GRASP"/>
    <property type="match status" value="1"/>
</dbReference>